<reference evidence="2" key="1">
    <citation type="submission" date="2021-01" db="EMBL/GenBank/DDBJ databases">
        <authorList>
            <person name="Corre E."/>
            <person name="Pelletier E."/>
            <person name="Niang G."/>
            <person name="Scheremetjew M."/>
            <person name="Finn R."/>
            <person name="Kale V."/>
            <person name="Holt S."/>
            <person name="Cochrane G."/>
            <person name="Meng A."/>
            <person name="Brown T."/>
            <person name="Cohen L."/>
        </authorList>
    </citation>
    <scope>NUCLEOTIDE SEQUENCE</scope>
    <source>
        <strain evidence="2">CCMP1510</strain>
    </source>
</reference>
<feature type="domain" description="Gfo/Idh/MocA-like oxidoreductase N-terminal" evidence="1">
    <location>
        <begin position="9"/>
        <end position="127"/>
    </location>
</feature>
<sequence>MISEEKKIIRVGVMGTAAIAKKNALAISRSSRVELVGVASRTMEKAEAWVKELGLSNIRCFEGYEALVNANDVDAVYVPLPTTYHLEWVLKLARKKKNILIEKPVGTTLAQVEEMIQVCREQGVVIMDGTMFFHHPRFLAMKRFFDDKLHWHPKRVTSAFSFYGGNNFLDKGNIRTRKDADPLGCLGDVGWYCIRIGLAAFRFETPSFVQTRVHDQSDDGVLFDLDCDVFFSNDALLTFHCSFKHHLRSWFEAYSRDDRYGGRIIRCTDFVIPRREEYCDFSIEELPDQQTIEYDTIVNTSHINLPFSLTQPQETLMWNSFAELILDNNALERRAYYERAMLMTQQVLQAALQSAQTGGAKVSVPPLTSV</sequence>
<dbReference type="SUPFAM" id="SSF51735">
    <property type="entry name" value="NAD(P)-binding Rossmann-fold domains"/>
    <property type="match status" value="1"/>
</dbReference>
<dbReference type="PANTHER" id="PTHR46368:SF4">
    <property type="entry name" value="OS10G0403700 PROTEIN"/>
    <property type="match status" value="1"/>
</dbReference>
<dbReference type="EMBL" id="HBIJ01009785">
    <property type="protein sequence ID" value="CAE0366079.1"/>
    <property type="molecule type" value="Transcribed_RNA"/>
</dbReference>
<dbReference type="Gene3D" id="3.40.50.720">
    <property type="entry name" value="NAD(P)-binding Rossmann-like Domain"/>
    <property type="match status" value="1"/>
</dbReference>
<proteinExistence type="predicted"/>
<evidence type="ECO:0000313" key="2">
    <source>
        <dbReference type="EMBL" id="CAE0366079.1"/>
    </source>
</evidence>
<organism evidence="2">
    <name type="scientific">Aureoumbra lagunensis</name>
    <dbReference type="NCBI Taxonomy" id="44058"/>
    <lineage>
        <taxon>Eukaryota</taxon>
        <taxon>Sar</taxon>
        <taxon>Stramenopiles</taxon>
        <taxon>Ochrophyta</taxon>
        <taxon>Pelagophyceae</taxon>
        <taxon>Pelagomonadales</taxon>
        <taxon>Aureoumbra</taxon>
    </lineage>
</organism>
<protein>
    <recommendedName>
        <fullName evidence="1">Gfo/Idh/MocA-like oxidoreductase N-terminal domain-containing protein</fullName>
    </recommendedName>
</protein>
<dbReference type="InterPro" id="IPR000683">
    <property type="entry name" value="Gfo/Idh/MocA-like_OxRdtase_N"/>
</dbReference>
<dbReference type="AlphaFoldDB" id="A0A7S3JXH6"/>
<evidence type="ECO:0000259" key="1">
    <source>
        <dbReference type="Pfam" id="PF01408"/>
    </source>
</evidence>
<dbReference type="GO" id="GO:0000166">
    <property type="term" value="F:nucleotide binding"/>
    <property type="evidence" value="ECO:0007669"/>
    <property type="project" value="InterPro"/>
</dbReference>
<dbReference type="Gene3D" id="3.30.360.10">
    <property type="entry name" value="Dihydrodipicolinate Reductase, domain 2"/>
    <property type="match status" value="1"/>
</dbReference>
<dbReference type="Pfam" id="PF01408">
    <property type="entry name" value="GFO_IDH_MocA"/>
    <property type="match status" value="1"/>
</dbReference>
<dbReference type="InterPro" id="IPR036291">
    <property type="entry name" value="NAD(P)-bd_dom_sf"/>
</dbReference>
<accession>A0A7S3JXH6</accession>
<dbReference type="SUPFAM" id="SSF55347">
    <property type="entry name" value="Glyceraldehyde-3-phosphate dehydrogenase-like, C-terminal domain"/>
    <property type="match status" value="1"/>
</dbReference>
<name>A0A7S3JXH6_9STRA</name>
<dbReference type="PANTHER" id="PTHR46368">
    <property type="match status" value="1"/>
</dbReference>
<gene>
    <name evidence="2" type="ORF">ALAG00032_LOCUS6823</name>
</gene>